<comment type="similarity">
    <text evidence="3 10 13">Belongs to the IPP transferase family.</text>
</comment>
<dbReference type="Pfam" id="PF01715">
    <property type="entry name" value="IPPT"/>
    <property type="match status" value="1"/>
</dbReference>
<comment type="function">
    <text evidence="2 10 12">Catalyzes the transfer of a dimethylallyl group onto the adenine at position 37 in tRNAs that read codons beginning with uridine, leading to the formation of N6-(dimethylallyl)adenosine (i(6)A).</text>
</comment>
<feature type="binding site" evidence="10">
    <location>
        <begin position="21"/>
        <end position="26"/>
    </location>
    <ligand>
        <name>substrate</name>
    </ligand>
</feature>
<feature type="region of interest" description="Interaction with substrate tRNA" evidence="10">
    <location>
        <begin position="168"/>
        <end position="172"/>
    </location>
</feature>
<evidence type="ECO:0000256" key="11">
    <source>
        <dbReference type="RuleBase" id="RU003783"/>
    </source>
</evidence>
<evidence type="ECO:0000313" key="14">
    <source>
        <dbReference type="EMBL" id="MBB1485005.1"/>
    </source>
</evidence>
<feature type="binding site" evidence="10">
    <location>
        <begin position="19"/>
        <end position="26"/>
    </location>
    <ligand>
        <name>ATP</name>
        <dbReference type="ChEBI" id="CHEBI:30616"/>
    </ligand>
</feature>
<evidence type="ECO:0000256" key="6">
    <source>
        <dbReference type="ARBA" id="ARBA00022741"/>
    </source>
</evidence>
<keyword evidence="8 10" id="KW-0460">Magnesium</keyword>
<evidence type="ECO:0000256" key="2">
    <source>
        <dbReference type="ARBA" id="ARBA00003213"/>
    </source>
</evidence>
<protein>
    <recommendedName>
        <fullName evidence="10">tRNA dimethylallyltransferase</fullName>
        <ecNumber evidence="10">2.5.1.75</ecNumber>
    </recommendedName>
    <alternativeName>
        <fullName evidence="10">Dimethylallyl diphosphate:tRNA dimethylallyltransferase</fullName>
        <shortName evidence="10">DMAPP:tRNA dimethylallyltransferase</shortName>
        <shortName evidence="10">DMATase</shortName>
    </alternativeName>
    <alternativeName>
        <fullName evidence="10">Isopentenyl-diphosphate:tRNA isopentenyltransferase</fullName>
        <shortName evidence="10">IPP transferase</shortName>
        <shortName evidence="10">IPPT</shortName>
        <shortName evidence="10">IPTase</shortName>
    </alternativeName>
</protein>
<comment type="cofactor">
    <cofactor evidence="1 10">
        <name>Mg(2+)</name>
        <dbReference type="ChEBI" id="CHEBI:18420"/>
    </cofactor>
</comment>
<feature type="region of interest" description="Interaction with substrate tRNA" evidence="10">
    <location>
        <begin position="44"/>
        <end position="47"/>
    </location>
</feature>
<comment type="catalytic activity">
    <reaction evidence="9 10 11">
        <text>adenosine(37) in tRNA + dimethylallyl diphosphate = N(6)-dimethylallyladenosine(37) in tRNA + diphosphate</text>
        <dbReference type="Rhea" id="RHEA:26482"/>
        <dbReference type="Rhea" id="RHEA-COMP:10162"/>
        <dbReference type="Rhea" id="RHEA-COMP:10375"/>
        <dbReference type="ChEBI" id="CHEBI:33019"/>
        <dbReference type="ChEBI" id="CHEBI:57623"/>
        <dbReference type="ChEBI" id="CHEBI:74411"/>
        <dbReference type="ChEBI" id="CHEBI:74415"/>
        <dbReference type="EC" id="2.5.1.75"/>
    </reaction>
</comment>
<keyword evidence="7 10" id="KW-0067">ATP-binding</keyword>
<dbReference type="PANTHER" id="PTHR11088:SF60">
    <property type="entry name" value="TRNA DIMETHYLALLYLTRANSFERASE"/>
    <property type="match status" value="1"/>
</dbReference>
<dbReference type="GO" id="GO:0005524">
    <property type="term" value="F:ATP binding"/>
    <property type="evidence" value="ECO:0007669"/>
    <property type="project" value="UniProtKB-UniRule"/>
</dbReference>
<dbReference type="InterPro" id="IPR018022">
    <property type="entry name" value="IPT"/>
</dbReference>
<keyword evidence="5 10" id="KW-0819">tRNA processing</keyword>
<comment type="subunit">
    <text evidence="10">Monomer.</text>
</comment>
<name>A0A839IIL1_9GAMM</name>
<evidence type="ECO:0000256" key="12">
    <source>
        <dbReference type="RuleBase" id="RU003784"/>
    </source>
</evidence>
<dbReference type="EMBL" id="JACJFM010000001">
    <property type="protein sequence ID" value="MBB1485005.1"/>
    <property type="molecule type" value="Genomic_DNA"/>
</dbReference>
<dbReference type="InterPro" id="IPR027417">
    <property type="entry name" value="P-loop_NTPase"/>
</dbReference>
<keyword evidence="6 10" id="KW-0547">Nucleotide-binding</keyword>
<keyword evidence="15" id="KW-1185">Reference proteome</keyword>
<proteinExistence type="inferred from homology"/>
<dbReference type="SUPFAM" id="SSF52540">
    <property type="entry name" value="P-loop containing nucleoside triphosphate hydrolases"/>
    <property type="match status" value="1"/>
</dbReference>
<evidence type="ECO:0000256" key="3">
    <source>
        <dbReference type="ARBA" id="ARBA00005842"/>
    </source>
</evidence>
<dbReference type="Gene3D" id="3.40.50.300">
    <property type="entry name" value="P-loop containing nucleotide triphosphate hydrolases"/>
    <property type="match status" value="1"/>
</dbReference>
<evidence type="ECO:0000256" key="10">
    <source>
        <dbReference type="HAMAP-Rule" id="MF_00185"/>
    </source>
</evidence>
<keyword evidence="4 10" id="KW-0808">Transferase</keyword>
<evidence type="ECO:0000256" key="5">
    <source>
        <dbReference type="ARBA" id="ARBA00022694"/>
    </source>
</evidence>
<dbReference type="PANTHER" id="PTHR11088">
    <property type="entry name" value="TRNA DIMETHYLALLYLTRANSFERASE"/>
    <property type="match status" value="1"/>
</dbReference>
<comment type="caution">
    <text evidence="14">The sequence shown here is derived from an EMBL/GenBank/DDBJ whole genome shotgun (WGS) entry which is preliminary data.</text>
</comment>
<feature type="site" description="Interaction with substrate tRNA" evidence="10">
    <location>
        <position position="132"/>
    </location>
</feature>
<dbReference type="NCBIfam" id="TIGR00174">
    <property type="entry name" value="miaA"/>
    <property type="match status" value="1"/>
</dbReference>
<dbReference type="AlphaFoldDB" id="A0A839IIL1"/>
<evidence type="ECO:0000313" key="15">
    <source>
        <dbReference type="Proteomes" id="UP000565262"/>
    </source>
</evidence>
<dbReference type="FunFam" id="1.10.20.140:FF:000001">
    <property type="entry name" value="tRNA dimethylallyltransferase"/>
    <property type="match status" value="1"/>
</dbReference>
<evidence type="ECO:0000256" key="8">
    <source>
        <dbReference type="ARBA" id="ARBA00022842"/>
    </source>
</evidence>
<dbReference type="RefSeq" id="WP_182806773.1">
    <property type="nucleotide sequence ID" value="NZ_JACJFM010000001.1"/>
</dbReference>
<evidence type="ECO:0000256" key="1">
    <source>
        <dbReference type="ARBA" id="ARBA00001946"/>
    </source>
</evidence>
<feature type="site" description="Interaction with substrate tRNA" evidence="10">
    <location>
        <position position="110"/>
    </location>
</feature>
<dbReference type="Proteomes" id="UP000565262">
    <property type="component" value="Unassembled WGS sequence"/>
</dbReference>
<evidence type="ECO:0000256" key="7">
    <source>
        <dbReference type="ARBA" id="ARBA00022840"/>
    </source>
</evidence>
<evidence type="ECO:0000256" key="13">
    <source>
        <dbReference type="RuleBase" id="RU003785"/>
    </source>
</evidence>
<comment type="caution">
    <text evidence="10">Lacks conserved residue(s) required for the propagation of feature annotation.</text>
</comment>
<organism evidence="14 15">
    <name type="scientific">Oceanospirillum sediminis</name>
    <dbReference type="NCBI Taxonomy" id="2760088"/>
    <lineage>
        <taxon>Bacteria</taxon>
        <taxon>Pseudomonadati</taxon>
        <taxon>Pseudomonadota</taxon>
        <taxon>Gammaproteobacteria</taxon>
        <taxon>Oceanospirillales</taxon>
        <taxon>Oceanospirillaceae</taxon>
        <taxon>Oceanospirillum</taxon>
    </lineage>
</organism>
<reference evidence="14 15" key="1">
    <citation type="submission" date="2020-08" db="EMBL/GenBank/DDBJ databases">
        <title>Oceanospirillum sp. nov. isolated from marine sediment.</title>
        <authorList>
            <person name="Ji X."/>
        </authorList>
    </citation>
    <scope>NUCLEOTIDE SEQUENCE [LARGE SCALE GENOMIC DNA]</scope>
    <source>
        <strain evidence="14 15">D5</strain>
    </source>
</reference>
<sequence>MLSSEHGADNRPLAIFLMGPTAAGKTDLAVHLSEHADCDIISVDSALIYKGMDIGSAKPDAETLARAPHRLIDICDPAESYSAAQFRDDALAEMDKIIRAGKTPLLTGGTMMYYKRLYDGVADLPSADTDVRARLDDWAEKEGLEALHRRLQEIDPVSALRIHQNDPQRLQRALEVYEITGKSLTEHWQAQQQCRENFPFRVLSLAVCPEERKDLHARIALRYELMLKQGFISEVESLRARGDLNLSMPSMRSVGYRQVWEYLDGIYDYETMVHKGIVATRQLAKRQITWLRSWPDLHWLKTEAKDLPGQVLKKIESALI</sequence>
<dbReference type="HAMAP" id="MF_00185">
    <property type="entry name" value="IPP_trans"/>
    <property type="match status" value="1"/>
</dbReference>
<evidence type="ECO:0000256" key="9">
    <source>
        <dbReference type="ARBA" id="ARBA00049563"/>
    </source>
</evidence>
<dbReference type="EC" id="2.5.1.75" evidence="10"/>
<evidence type="ECO:0000256" key="4">
    <source>
        <dbReference type="ARBA" id="ARBA00022679"/>
    </source>
</evidence>
<feature type="region of interest" description="Interaction with substrate tRNA" evidence="10">
    <location>
        <begin position="285"/>
        <end position="292"/>
    </location>
</feature>
<dbReference type="GO" id="GO:0006400">
    <property type="term" value="P:tRNA modification"/>
    <property type="evidence" value="ECO:0007669"/>
    <property type="project" value="TreeGrafter"/>
</dbReference>
<dbReference type="InterPro" id="IPR039657">
    <property type="entry name" value="Dimethylallyltransferase"/>
</dbReference>
<dbReference type="Gene3D" id="1.10.20.140">
    <property type="match status" value="1"/>
</dbReference>
<gene>
    <name evidence="10 14" type="primary">miaA</name>
    <name evidence="14" type="ORF">H4O21_00040</name>
</gene>
<dbReference type="GO" id="GO:0052381">
    <property type="term" value="F:tRNA dimethylallyltransferase activity"/>
    <property type="evidence" value="ECO:0007669"/>
    <property type="project" value="UniProtKB-UniRule"/>
</dbReference>
<accession>A0A839IIL1</accession>